<dbReference type="AlphaFoldDB" id="A0A0D7BDQ3"/>
<feature type="transmembrane region" description="Helical" evidence="1">
    <location>
        <begin position="205"/>
        <end position="225"/>
    </location>
</feature>
<keyword evidence="1" id="KW-0472">Membrane</keyword>
<dbReference type="EMBL" id="KN880520">
    <property type="protein sequence ID" value="KIY67691.1"/>
    <property type="molecule type" value="Genomic_DNA"/>
</dbReference>
<feature type="transmembrane region" description="Helical" evidence="1">
    <location>
        <begin position="124"/>
        <end position="146"/>
    </location>
</feature>
<accession>A0A0D7BDQ3</accession>
<evidence type="ECO:0000313" key="3">
    <source>
        <dbReference type="Proteomes" id="UP000054007"/>
    </source>
</evidence>
<name>A0A0D7BDQ3_9AGAR</name>
<feature type="transmembrane region" description="Helical" evidence="1">
    <location>
        <begin position="324"/>
        <end position="342"/>
    </location>
</feature>
<feature type="transmembrane region" description="Helical" evidence="1">
    <location>
        <begin position="92"/>
        <end position="117"/>
    </location>
</feature>
<sequence>MAEHVSASPSYLIEPGPVKFIELAAAPPFGYHPRLLHGCLAEEYGSAPMTGPQSIKMRSTFSSTLASPFFVHSAHFVAIIMATTHVRFDNMFLVGIWVESVLYGMNFVIFLAAMYVLIAKRRGFVPIFLITLSILLFAFSTAHVALGMRQLQEAFILGQPGTASIYFANLHLSIPNTKLIIYSLNVCTQDLILIWKLWAVWGKKWWIAAPFLVVEVMHTSAGFVAEALGSLPGTGLFDKDLLDWALANWTLDLFINITCTALIAFRFWHAERKMKSFANYGGGNKYTGVILTMIESGTLFCVATVVLVGLYLSNNVATFAVVDSVTQLATITPLLIIVRVGLNVMPGERIHGTVHTPNLTEVHKTSDSKPSSVPMSHTISFSMGSDLERLGGSIAIHSIPEPSEESLES</sequence>
<keyword evidence="1" id="KW-0812">Transmembrane</keyword>
<keyword evidence="3" id="KW-1185">Reference proteome</keyword>
<feature type="transmembrane region" description="Helical" evidence="1">
    <location>
        <begin position="289"/>
        <end position="312"/>
    </location>
</feature>
<gene>
    <name evidence="2" type="ORF">CYLTODRAFT_375669</name>
</gene>
<evidence type="ECO:0000256" key="1">
    <source>
        <dbReference type="SAM" id="Phobius"/>
    </source>
</evidence>
<reference evidence="2 3" key="1">
    <citation type="journal article" date="2015" name="Fungal Genet. Biol.">
        <title>Evolution of novel wood decay mechanisms in Agaricales revealed by the genome sequences of Fistulina hepatica and Cylindrobasidium torrendii.</title>
        <authorList>
            <person name="Floudas D."/>
            <person name="Held B.W."/>
            <person name="Riley R."/>
            <person name="Nagy L.G."/>
            <person name="Koehler G."/>
            <person name="Ransdell A.S."/>
            <person name="Younus H."/>
            <person name="Chow J."/>
            <person name="Chiniquy J."/>
            <person name="Lipzen A."/>
            <person name="Tritt A."/>
            <person name="Sun H."/>
            <person name="Haridas S."/>
            <person name="LaButti K."/>
            <person name="Ohm R.A."/>
            <person name="Kues U."/>
            <person name="Blanchette R.A."/>
            <person name="Grigoriev I.V."/>
            <person name="Minto R.E."/>
            <person name="Hibbett D.S."/>
        </authorList>
    </citation>
    <scope>NUCLEOTIDE SEQUENCE [LARGE SCALE GENOMIC DNA]</scope>
    <source>
        <strain evidence="2 3">FP15055 ss-10</strain>
    </source>
</reference>
<dbReference type="OrthoDB" id="3186354at2759"/>
<feature type="transmembrane region" description="Helical" evidence="1">
    <location>
        <begin position="65"/>
        <end position="86"/>
    </location>
</feature>
<organism evidence="2 3">
    <name type="scientific">Cylindrobasidium torrendii FP15055 ss-10</name>
    <dbReference type="NCBI Taxonomy" id="1314674"/>
    <lineage>
        <taxon>Eukaryota</taxon>
        <taxon>Fungi</taxon>
        <taxon>Dikarya</taxon>
        <taxon>Basidiomycota</taxon>
        <taxon>Agaricomycotina</taxon>
        <taxon>Agaricomycetes</taxon>
        <taxon>Agaricomycetidae</taxon>
        <taxon>Agaricales</taxon>
        <taxon>Marasmiineae</taxon>
        <taxon>Physalacriaceae</taxon>
        <taxon>Cylindrobasidium</taxon>
    </lineage>
</organism>
<evidence type="ECO:0000313" key="2">
    <source>
        <dbReference type="EMBL" id="KIY67691.1"/>
    </source>
</evidence>
<keyword evidence="1" id="KW-1133">Transmembrane helix</keyword>
<feature type="transmembrane region" description="Helical" evidence="1">
    <location>
        <begin position="245"/>
        <end position="268"/>
    </location>
</feature>
<protein>
    <submittedName>
        <fullName evidence="2">Uncharacterized protein</fullName>
    </submittedName>
</protein>
<dbReference type="Proteomes" id="UP000054007">
    <property type="component" value="Unassembled WGS sequence"/>
</dbReference>
<feature type="transmembrane region" description="Helical" evidence="1">
    <location>
        <begin position="179"/>
        <end position="198"/>
    </location>
</feature>
<proteinExistence type="predicted"/>